<dbReference type="Ensembl" id="ENSEEET00000017454.2">
    <property type="protein sequence ID" value="ENSEEEP00000017257.2"/>
    <property type="gene ID" value="ENSEEEG00000008536.2"/>
</dbReference>
<dbReference type="InterPro" id="IPR002423">
    <property type="entry name" value="Cpn60/GroEL/TCP-1"/>
</dbReference>
<dbReference type="SUPFAM" id="SSF52029">
    <property type="entry name" value="GroEL apical domain-like"/>
    <property type="match status" value="1"/>
</dbReference>
<name>A0A4W4EZA6_ELEEL</name>
<dbReference type="GO" id="GO:0005524">
    <property type="term" value="F:ATP binding"/>
    <property type="evidence" value="ECO:0007669"/>
    <property type="project" value="InterPro"/>
</dbReference>
<feature type="region of interest" description="Disordered" evidence="1">
    <location>
        <begin position="292"/>
        <end position="311"/>
    </location>
</feature>
<evidence type="ECO:0000256" key="1">
    <source>
        <dbReference type="SAM" id="MobiDB-lite"/>
    </source>
</evidence>
<dbReference type="InterPro" id="IPR027413">
    <property type="entry name" value="GROEL-like_equatorial_sf"/>
</dbReference>
<reference evidence="2" key="4">
    <citation type="submission" date="2025-08" db="UniProtKB">
        <authorList>
            <consortium name="Ensembl"/>
        </authorList>
    </citation>
    <scope>IDENTIFICATION</scope>
</reference>
<dbReference type="PANTHER" id="PTHR46883:SF1">
    <property type="entry name" value="BARDET-BIEDL SYNDROME 12 PROTEIN"/>
    <property type="match status" value="1"/>
</dbReference>
<proteinExistence type="predicted"/>
<dbReference type="SUPFAM" id="SSF48592">
    <property type="entry name" value="GroEL equatorial domain-like"/>
    <property type="match status" value="1"/>
</dbReference>
<dbReference type="InterPro" id="IPR042984">
    <property type="entry name" value="BBS12"/>
</dbReference>
<evidence type="ECO:0000313" key="3">
    <source>
        <dbReference type="Proteomes" id="UP000314983"/>
    </source>
</evidence>
<gene>
    <name evidence="2" type="primary">bbs12</name>
</gene>
<feature type="compositionally biased region" description="Basic and acidic residues" evidence="1">
    <location>
        <begin position="297"/>
        <end position="311"/>
    </location>
</feature>
<reference evidence="2" key="5">
    <citation type="submission" date="2025-09" db="UniProtKB">
        <authorList>
            <consortium name="Ensembl"/>
        </authorList>
    </citation>
    <scope>IDENTIFICATION</scope>
</reference>
<dbReference type="OMA" id="CPFLQIP"/>
<dbReference type="GO" id="GO:0051131">
    <property type="term" value="P:chaperone-mediated protein complex assembly"/>
    <property type="evidence" value="ECO:0007669"/>
    <property type="project" value="InterPro"/>
</dbReference>
<evidence type="ECO:0008006" key="4">
    <source>
        <dbReference type="Google" id="ProtNLM"/>
    </source>
</evidence>
<organism evidence="2 3">
    <name type="scientific">Electrophorus electricus</name>
    <name type="common">Electric eel</name>
    <name type="synonym">Gymnotus electricus</name>
    <dbReference type="NCBI Taxonomy" id="8005"/>
    <lineage>
        <taxon>Eukaryota</taxon>
        <taxon>Metazoa</taxon>
        <taxon>Chordata</taxon>
        <taxon>Craniata</taxon>
        <taxon>Vertebrata</taxon>
        <taxon>Euteleostomi</taxon>
        <taxon>Actinopterygii</taxon>
        <taxon>Neopterygii</taxon>
        <taxon>Teleostei</taxon>
        <taxon>Ostariophysi</taxon>
        <taxon>Gymnotiformes</taxon>
        <taxon>Gymnotoidei</taxon>
        <taxon>Gymnotidae</taxon>
        <taxon>Electrophorus</taxon>
    </lineage>
</organism>
<dbReference type="InterPro" id="IPR027409">
    <property type="entry name" value="GroEL-like_apical_dom_sf"/>
</dbReference>
<protein>
    <recommendedName>
        <fullName evidence="4">Bardet-Biedl syndrome 12</fullName>
    </recommendedName>
</protein>
<dbReference type="Proteomes" id="UP000314983">
    <property type="component" value="Chromosome 2"/>
</dbReference>
<dbReference type="Gene3D" id="3.50.7.10">
    <property type="entry name" value="GroEL"/>
    <property type="match status" value="1"/>
</dbReference>
<evidence type="ECO:0000313" key="2">
    <source>
        <dbReference type="Ensembl" id="ENSEEEP00000017257.2"/>
    </source>
</evidence>
<dbReference type="PANTHER" id="PTHR46883">
    <property type="entry name" value="BARDET-BIEDL SYNDROME 12 PROTEIN"/>
    <property type="match status" value="1"/>
</dbReference>
<keyword evidence="3" id="KW-1185">Reference proteome</keyword>
<dbReference type="AlphaFoldDB" id="A0A4W4EZA6"/>
<dbReference type="STRING" id="8005.ENSEEEP00000017257"/>
<dbReference type="Pfam" id="PF00118">
    <property type="entry name" value="Cpn60_TCP1"/>
    <property type="match status" value="1"/>
</dbReference>
<dbReference type="GO" id="GO:0045494">
    <property type="term" value="P:photoreceptor cell maintenance"/>
    <property type="evidence" value="ECO:0007669"/>
    <property type="project" value="TreeGrafter"/>
</dbReference>
<reference evidence="2" key="3">
    <citation type="submission" date="2020-05" db="EMBL/GenBank/DDBJ databases">
        <title>Electrophorus electricus (electric eel) genome, fEleEle1, primary haplotype.</title>
        <authorList>
            <person name="Myers G."/>
            <person name="Meyer A."/>
            <person name="Fedrigo O."/>
            <person name="Formenti G."/>
            <person name="Rhie A."/>
            <person name="Tracey A."/>
            <person name="Sims Y."/>
            <person name="Jarvis E.D."/>
        </authorList>
    </citation>
    <scope>NUCLEOTIDE SEQUENCE [LARGE SCALE GENOMIC DNA]</scope>
</reference>
<reference evidence="3" key="1">
    <citation type="journal article" date="2014" name="Science">
        <title>Nonhuman genetics. Genomic basis for the convergent evolution of electric organs.</title>
        <authorList>
            <person name="Gallant J.R."/>
            <person name="Traeger L.L."/>
            <person name="Volkening J.D."/>
            <person name="Moffett H."/>
            <person name="Chen P.H."/>
            <person name="Novina C.D."/>
            <person name="Phillips G.N.Jr."/>
            <person name="Anand R."/>
            <person name="Wells G.B."/>
            <person name="Pinch M."/>
            <person name="Guth R."/>
            <person name="Unguez G.A."/>
            <person name="Albert J.S."/>
            <person name="Zakon H.H."/>
            <person name="Samanta M.P."/>
            <person name="Sussman M.R."/>
        </authorList>
    </citation>
    <scope>NUCLEOTIDE SEQUENCE [LARGE SCALE GENOMIC DNA]</scope>
</reference>
<dbReference type="Gene3D" id="1.10.560.10">
    <property type="entry name" value="GroEL-like equatorial domain"/>
    <property type="match status" value="1"/>
</dbReference>
<sequence length="446" mass="49593">MATFNTQDSKDFDLVQLADAVNHGCEMSMNLVIEASRIQYRHRPGDQSCTVLDVDRLATCPLPGLSEENSCVFSGYVVLLSTEQAIVAKHFEDRALTIGLVNGDLSKQYTHVGFNRPKNVTYFCDHSNLTRVSHEKKWEDQALRIVLNLSINILLVSGVVTQQLKDHCLSHNILVIEHARAAILKAFAMSTGAVPISYVTQLSERCVGAGVRVNVLREYHGTGKAQMAVVSIDACGMTLATAVLASSVHAKLQSLEDRFWGCAYRVHHALKDGKLLPGAGDTERLCIHQLHKHMSKSRPEKQGRGDEPSKGIQTEESRLAAAYEQVVLQLMADGWMDYISTLLVNCGQTVTKAQACTYIAQQLRELPGAPLKKDIYMGMAQGDRGTEGKRMLERESEMVGVYDNMTVKFETWRRALDLVLLVLQTDTEIITGINEKNAEHRDFMFL</sequence>
<accession>A0A4W4EZA6</accession>
<dbReference type="GeneTree" id="ENSGT00390000008984"/>
<reference evidence="3" key="2">
    <citation type="journal article" date="2017" name="Sci. Adv.">
        <title>A tail of two voltages: Proteomic comparison of the three electric organs of the electric eel.</title>
        <authorList>
            <person name="Traeger L.L."/>
            <person name="Sabat G."/>
            <person name="Barrett-Wilt G.A."/>
            <person name="Wells G.B."/>
            <person name="Sussman M.R."/>
        </authorList>
    </citation>
    <scope>NUCLEOTIDE SEQUENCE [LARGE SCALE GENOMIC DNA]</scope>
</reference>